<dbReference type="KEGG" id="prg:RB151_000880"/>
<dbReference type="Proteomes" id="UP000824410">
    <property type="component" value="Unassembled WGS sequence"/>
</dbReference>
<dbReference type="Pfam" id="PF05802">
    <property type="entry name" value="SctB2"/>
    <property type="match status" value="1"/>
</dbReference>
<gene>
    <name evidence="1" type="ORF">EX242_21350</name>
</gene>
<dbReference type="AlphaFoldDB" id="A0A1J0E1T6"/>
<proteinExistence type="predicted"/>
<evidence type="ECO:0000313" key="1">
    <source>
        <dbReference type="EMBL" id="MBX6982789.1"/>
    </source>
</evidence>
<dbReference type="EMBL" id="SHDO01000035">
    <property type="protein sequence ID" value="MBX6982789.1"/>
    <property type="molecule type" value="Genomic_DNA"/>
</dbReference>
<organism evidence="1 2">
    <name type="scientific">Providencia rettgeri</name>
    <dbReference type="NCBI Taxonomy" id="587"/>
    <lineage>
        <taxon>Bacteria</taxon>
        <taxon>Pseudomonadati</taxon>
        <taxon>Pseudomonadota</taxon>
        <taxon>Gammaproteobacteria</taxon>
        <taxon>Enterobacterales</taxon>
        <taxon>Morganellaceae</taxon>
        <taxon>Providencia</taxon>
    </lineage>
</organism>
<dbReference type="InterPro" id="IPR008611">
    <property type="entry name" value="SctB2-like"/>
</dbReference>
<dbReference type="RefSeq" id="WP_042848618.1">
    <property type="nucleotide sequence ID" value="NZ_ABEXNG020000221.1"/>
</dbReference>
<name>A0A1J0E1T6_PRORE</name>
<protein>
    <recommendedName>
        <fullName evidence="3">Pathogenicity island effector protein</fullName>
    </recommendedName>
</protein>
<evidence type="ECO:0008006" key="3">
    <source>
        <dbReference type="Google" id="ProtNLM"/>
    </source>
</evidence>
<accession>A0A1J0E1T6</accession>
<reference evidence="1" key="1">
    <citation type="submission" date="2019-02" db="EMBL/GenBank/DDBJ databases">
        <title>Genomic characterization of isolates from hospital effluents in KZN, South Africa.</title>
        <authorList>
            <person name="Ntshobeni N."/>
            <person name="Allam M."/>
            <person name="Ismail A."/>
            <person name="Amoako D."/>
            <person name="Essack S."/>
            <person name="Chenia H."/>
        </authorList>
    </citation>
    <scope>NUCLEOTIDE SEQUENCE</scope>
    <source>
        <strain evidence="1">AFE97_S1</strain>
    </source>
</reference>
<evidence type="ECO:0000313" key="2">
    <source>
        <dbReference type="Proteomes" id="UP000824410"/>
    </source>
</evidence>
<dbReference type="OrthoDB" id="7069075at2"/>
<sequence>MNNINSNTIDIEQICPNQSDIKNASISSSTNVYAMMDAIISMLQKMNSDIRDMQRDFFASQQSTAFKKELTAISTKQDSIQLNYKAALSNAIAKTTSGVVSIGGAGFGMAKGASLGGEFISAGTNGIGKMVEGSVSVSMASTTRDAQKKQLLGDFQSNSAIEYHKLLSNTADKASEASKRMLDITREIISLQERITSSVRM</sequence>
<comment type="caution">
    <text evidence="1">The sequence shown here is derived from an EMBL/GenBank/DDBJ whole genome shotgun (WGS) entry which is preliminary data.</text>
</comment>